<feature type="domain" description="Solute-binding protein family 5" evidence="5">
    <location>
        <begin position="95"/>
        <end position="502"/>
    </location>
</feature>
<protein>
    <recommendedName>
        <fullName evidence="5">Solute-binding protein family 5 domain-containing protein</fullName>
    </recommendedName>
</protein>
<dbReference type="PIRSF" id="PIRSF002741">
    <property type="entry name" value="MppA"/>
    <property type="match status" value="1"/>
</dbReference>
<evidence type="ECO:0000313" key="6">
    <source>
        <dbReference type="EMBL" id="OAN55117.1"/>
    </source>
</evidence>
<dbReference type="OrthoDB" id="9803988at2"/>
<dbReference type="InterPro" id="IPR000914">
    <property type="entry name" value="SBP_5_dom"/>
</dbReference>
<dbReference type="CDD" id="cd08497">
    <property type="entry name" value="MbnE-like"/>
    <property type="match status" value="1"/>
</dbReference>
<dbReference type="EMBL" id="LWQU01000104">
    <property type="protein sequence ID" value="OAN55117.1"/>
    <property type="molecule type" value="Genomic_DNA"/>
</dbReference>
<dbReference type="RefSeq" id="WP_068498236.1">
    <property type="nucleotide sequence ID" value="NZ_LWQU01000104.1"/>
</dbReference>
<reference evidence="6 7" key="1">
    <citation type="submission" date="2016-04" db="EMBL/GenBank/DDBJ databases">
        <title>Draft genome sequence of freshwater magnetotactic bacteria Magnetospirillum marisnigri SP-1 and Magnetospirillum moscoviense BB-1.</title>
        <authorList>
            <person name="Koziaeva V."/>
            <person name="Dziuba M.V."/>
            <person name="Ivanov T.M."/>
            <person name="Kuznetsov B."/>
            <person name="Grouzdev D.S."/>
        </authorList>
    </citation>
    <scope>NUCLEOTIDE SEQUENCE [LARGE SCALE GENOMIC DNA]</scope>
    <source>
        <strain evidence="6 7">BB-1</strain>
    </source>
</reference>
<evidence type="ECO:0000256" key="4">
    <source>
        <dbReference type="SAM" id="SignalP"/>
    </source>
</evidence>
<keyword evidence="3 4" id="KW-0732">Signal</keyword>
<dbReference type="PANTHER" id="PTHR30290">
    <property type="entry name" value="PERIPLASMIC BINDING COMPONENT OF ABC TRANSPORTER"/>
    <property type="match status" value="1"/>
</dbReference>
<dbReference type="AlphaFoldDB" id="A0A178MYL2"/>
<dbReference type="STRING" id="1437059.A6A05_00720"/>
<feature type="signal peptide" evidence="4">
    <location>
        <begin position="1"/>
        <end position="18"/>
    </location>
</feature>
<dbReference type="Gene3D" id="3.10.105.10">
    <property type="entry name" value="Dipeptide-binding Protein, Domain 3"/>
    <property type="match status" value="1"/>
</dbReference>
<dbReference type="PANTHER" id="PTHR30290:SF64">
    <property type="entry name" value="ABC TRANSPORTER PERIPLASMIC BINDING PROTEIN"/>
    <property type="match status" value="1"/>
</dbReference>
<comment type="subcellular location">
    <subcellularLocation>
        <location evidence="1">Periplasm</location>
    </subcellularLocation>
</comment>
<dbReference type="InterPro" id="IPR030678">
    <property type="entry name" value="Peptide/Ni-bd"/>
</dbReference>
<dbReference type="InterPro" id="IPR039424">
    <property type="entry name" value="SBP_5"/>
</dbReference>
<gene>
    <name evidence="6" type="ORF">A6A05_00720</name>
</gene>
<dbReference type="Pfam" id="PF00496">
    <property type="entry name" value="SBP_bac_5"/>
    <property type="match status" value="1"/>
</dbReference>
<sequence>MRILAFLLALLIALPAAAEPRHGLAMHGALKYPAGFSHFDTVVPNAPKGGELKLADTDPFDSFNPYIAKGQAPDGIGLAYDSLMVPSDDEPFSMYGLVAESVETPPDRSWVIFTLRREARFHDGRGVTPEDVIFSLEILRTKGAPSYRFYYAGVERAEKIGERAVKFTFKPGDNREMPLILGELPILPKHYWQGRAFEETTLEPPLSSGPYRVAKFEPGRFVTYERVKDYWAKDLPVRKGQFNFDRVRYDVYRDSTVALEALKAGEYDIRPENEAKKWASGYQDWAALKDGRARKENFAHQRPAGMQGFAFNLRRPLFADIRVREALGLAFDFEWANRTLFSGQYTRTQSYFDNSELAARGLPDAAELKILEPLRGQVPDAVFTSEFHSPVTDGTGYARANLKRAVALLEAAGWQVVDGKLVDGAGQPFMFEVLLNSPAFERIALPWARNLARLGIAAKVRTVDSTQYVNRVRGHDFDVIVMSWGASLSPGNEQASYWTSQAAEQKGARNVGGIKNPAIDKLVDLVIAAPDRDQLVTRTRALDRVLLWNHYVVPQWHIPYDRVAFWDKFGMPKSVPMKGWQMHTWWMK</sequence>
<proteinExistence type="inferred from homology"/>
<evidence type="ECO:0000256" key="2">
    <source>
        <dbReference type="ARBA" id="ARBA00005695"/>
    </source>
</evidence>
<dbReference type="GO" id="GO:0015833">
    <property type="term" value="P:peptide transport"/>
    <property type="evidence" value="ECO:0007669"/>
    <property type="project" value="TreeGrafter"/>
</dbReference>
<evidence type="ECO:0000313" key="7">
    <source>
        <dbReference type="Proteomes" id="UP000078543"/>
    </source>
</evidence>
<dbReference type="Proteomes" id="UP000078543">
    <property type="component" value="Unassembled WGS sequence"/>
</dbReference>
<dbReference type="FunFam" id="3.10.105.10:FF:000005">
    <property type="entry name" value="ABC transporter substrate-binding protein"/>
    <property type="match status" value="1"/>
</dbReference>
<accession>A0A178MYL2</accession>
<keyword evidence="7" id="KW-1185">Reference proteome</keyword>
<feature type="chain" id="PRO_5008092362" description="Solute-binding protein family 5 domain-containing protein" evidence="4">
    <location>
        <begin position="19"/>
        <end position="588"/>
    </location>
</feature>
<comment type="caution">
    <text evidence="6">The sequence shown here is derived from an EMBL/GenBank/DDBJ whole genome shotgun (WGS) entry which is preliminary data.</text>
</comment>
<dbReference type="Gene3D" id="3.40.190.10">
    <property type="entry name" value="Periplasmic binding protein-like II"/>
    <property type="match status" value="1"/>
</dbReference>
<dbReference type="GO" id="GO:0042884">
    <property type="term" value="P:microcin transport"/>
    <property type="evidence" value="ECO:0007669"/>
    <property type="project" value="TreeGrafter"/>
</dbReference>
<dbReference type="GO" id="GO:0030288">
    <property type="term" value="C:outer membrane-bounded periplasmic space"/>
    <property type="evidence" value="ECO:0007669"/>
    <property type="project" value="TreeGrafter"/>
</dbReference>
<dbReference type="GO" id="GO:1904680">
    <property type="term" value="F:peptide transmembrane transporter activity"/>
    <property type="evidence" value="ECO:0007669"/>
    <property type="project" value="TreeGrafter"/>
</dbReference>
<comment type="similarity">
    <text evidence="2">Belongs to the bacterial solute-binding protein 5 family.</text>
</comment>
<dbReference type="SUPFAM" id="SSF53850">
    <property type="entry name" value="Periplasmic binding protein-like II"/>
    <property type="match status" value="1"/>
</dbReference>
<dbReference type="GO" id="GO:0043190">
    <property type="term" value="C:ATP-binding cassette (ABC) transporter complex"/>
    <property type="evidence" value="ECO:0007669"/>
    <property type="project" value="InterPro"/>
</dbReference>
<evidence type="ECO:0000256" key="3">
    <source>
        <dbReference type="ARBA" id="ARBA00022729"/>
    </source>
</evidence>
<name>A0A178MYL2_9PROT</name>
<evidence type="ECO:0000259" key="5">
    <source>
        <dbReference type="Pfam" id="PF00496"/>
    </source>
</evidence>
<evidence type="ECO:0000256" key="1">
    <source>
        <dbReference type="ARBA" id="ARBA00004418"/>
    </source>
</evidence>
<organism evidence="6 7">
    <name type="scientific">Magnetospirillum moscoviense</name>
    <dbReference type="NCBI Taxonomy" id="1437059"/>
    <lineage>
        <taxon>Bacteria</taxon>
        <taxon>Pseudomonadati</taxon>
        <taxon>Pseudomonadota</taxon>
        <taxon>Alphaproteobacteria</taxon>
        <taxon>Rhodospirillales</taxon>
        <taxon>Rhodospirillaceae</taxon>
        <taxon>Magnetospirillum</taxon>
    </lineage>
</organism>